<organism evidence="2 3">
    <name type="scientific">Streptomyces roseoviridis</name>
    <dbReference type="NCBI Taxonomy" id="67361"/>
    <lineage>
        <taxon>Bacteria</taxon>
        <taxon>Bacillati</taxon>
        <taxon>Actinomycetota</taxon>
        <taxon>Actinomycetes</taxon>
        <taxon>Kitasatosporales</taxon>
        <taxon>Streptomycetaceae</taxon>
        <taxon>Streptomyces</taxon>
    </lineage>
</organism>
<keyword evidence="1" id="KW-1133">Transmembrane helix</keyword>
<dbReference type="RefSeq" id="WP_345486157.1">
    <property type="nucleotide sequence ID" value="NZ_BAAAWU010000001.1"/>
</dbReference>
<accession>A0ABV5QM28</accession>
<reference evidence="2 3" key="1">
    <citation type="submission" date="2024-09" db="EMBL/GenBank/DDBJ databases">
        <authorList>
            <person name="Sun Q."/>
            <person name="Mori K."/>
        </authorList>
    </citation>
    <scope>NUCLEOTIDE SEQUENCE [LARGE SCALE GENOMIC DNA]</scope>
    <source>
        <strain evidence="2 3">JCM 4414</strain>
    </source>
</reference>
<protein>
    <recommendedName>
        <fullName evidence="4">DUF4367 domain-containing protein</fullName>
    </recommendedName>
</protein>
<keyword evidence="1" id="KW-0812">Transmembrane</keyword>
<evidence type="ECO:0000313" key="2">
    <source>
        <dbReference type="EMBL" id="MFB9553771.1"/>
    </source>
</evidence>
<keyword evidence="1" id="KW-0472">Membrane</keyword>
<dbReference type="Proteomes" id="UP001589716">
    <property type="component" value="Unassembled WGS sequence"/>
</dbReference>
<sequence>MGDREGGLPKELRELGRRLPVPDVDGGTMAERVLAQLLAERVPPPAPPPRRLAWLRDRWKRLLAAFSGLLVVLVLTPPVRAGVVEWLGFGGVDVRYEPGARPAPGAPVPGCPAGGPGLSVAEAGRRAGFTPVLPRALGAPDAVTVTGAGPRAVVGLCWRAGEGSVVRLDVFPGSLDLGFAKSVRSPPQGVALPDGTEAYWFARPHLLTFPLTDPAGGSWTASTRTAGPTLLWTGNGGALTLRLEGVADRAEAIRIAGSVP</sequence>
<keyword evidence="3" id="KW-1185">Reference proteome</keyword>
<gene>
    <name evidence="2" type="ORF">ACFFTP_06110</name>
</gene>
<proteinExistence type="predicted"/>
<feature type="transmembrane region" description="Helical" evidence="1">
    <location>
        <begin position="62"/>
        <end position="79"/>
    </location>
</feature>
<evidence type="ECO:0000313" key="3">
    <source>
        <dbReference type="Proteomes" id="UP001589716"/>
    </source>
</evidence>
<comment type="caution">
    <text evidence="2">The sequence shown here is derived from an EMBL/GenBank/DDBJ whole genome shotgun (WGS) entry which is preliminary data.</text>
</comment>
<evidence type="ECO:0000256" key="1">
    <source>
        <dbReference type="SAM" id="Phobius"/>
    </source>
</evidence>
<name>A0ABV5QM28_9ACTN</name>
<dbReference type="EMBL" id="JBHMCT010000005">
    <property type="protein sequence ID" value="MFB9553771.1"/>
    <property type="molecule type" value="Genomic_DNA"/>
</dbReference>
<evidence type="ECO:0008006" key="4">
    <source>
        <dbReference type="Google" id="ProtNLM"/>
    </source>
</evidence>